<organism evidence="3 4">
    <name type="scientific">candidate division WOR-3 bacterium RBG_13_43_14</name>
    <dbReference type="NCBI Taxonomy" id="1802590"/>
    <lineage>
        <taxon>Bacteria</taxon>
        <taxon>Bacteria division WOR-3</taxon>
    </lineage>
</organism>
<dbReference type="PROSITE" id="PS50164">
    <property type="entry name" value="GIY_YIG"/>
    <property type="match status" value="1"/>
</dbReference>
<dbReference type="InterPro" id="IPR000305">
    <property type="entry name" value="GIY-YIG_endonuc"/>
</dbReference>
<feature type="domain" description="GIY-YIG" evidence="2">
    <location>
        <begin position="3"/>
        <end position="80"/>
    </location>
</feature>
<dbReference type="PANTHER" id="PTHR34477">
    <property type="entry name" value="UPF0213 PROTEIN YHBQ"/>
    <property type="match status" value="1"/>
</dbReference>
<dbReference type="Proteomes" id="UP000177025">
    <property type="component" value="Unassembled WGS sequence"/>
</dbReference>
<evidence type="ECO:0000259" key="2">
    <source>
        <dbReference type="PROSITE" id="PS50164"/>
    </source>
</evidence>
<name>A0A1F4U738_UNCW3</name>
<dbReference type="SMART" id="SM00465">
    <property type="entry name" value="GIYc"/>
    <property type="match status" value="1"/>
</dbReference>
<evidence type="ECO:0000313" key="3">
    <source>
        <dbReference type="EMBL" id="OGC40689.1"/>
    </source>
</evidence>
<dbReference type="EMBL" id="MEUM01000122">
    <property type="protein sequence ID" value="OGC40689.1"/>
    <property type="molecule type" value="Genomic_DNA"/>
</dbReference>
<comment type="similarity">
    <text evidence="1">Belongs to the UPF0213 family.</text>
</comment>
<evidence type="ECO:0000256" key="1">
    <source>
        <dbReference type="ARBA" id="ARBA00007435"/>
    </source>
</evidence>
<dbReference type="Pfam" id="PF01541">
    <property type="entry name" value="GIY-YIG"/>
    <property type="match status" value="1"/>
</dbReference>
<protein>
    <submittedName>
        <fullName evidence="3">Excinuclease ABC subunit C</fullName>
    </submittedName>
</protein>
<sequence>MNKQYYIYILTNQYNKVVYTGVTSNLKKRIYEHKKKLIAGFTNKYNIDKLVYYEIFSDSYQAISREKQIKSGSRRKKLNLINDMNPSWKDLYYDL</sequence>
<evidence type="ECO:0000313" key="4">
    <source>
        <dbReference type="Proteomes" id="UP000177025"/>
    </source>
</evidence>
<dbReference type="Gene3D" id="3.40.1440.10">
    <property type="entry name" value="GIY-YIG endonuclease"/>
    <property type="match status" value="1"/>
</dbReference>
<reference evidence="3 4" key="1">
    <citation type="journal article" date="2016" name="Nat. Commun.">
        <title>Thousands of microbial genomes shed light on interconnected biogeochemical processes in an aquifer system.</title>
        <authorList>
            <person name="Anantharaman K."/>
            <person name="Brown C.T."/>
            <person name="Hug L.A."/>
            <person name="Sharon I."/>
            <person name="Castelle C.J."/>
            <person name="Probst A.J."/>
            <person name="Thomas B.C."/>
            <person name="Singh A."/>
            <person name="Wilkins M.J."/>
            <person name="Karaoz U."/>
            <person name="Brodie E.L."/>
            <person name="Williams K.H."/>
            <person name="Hubbard S.S."/>
            <person name="Banfield J.F."/>
        </authorList>
    </citation>
    <scope>NUCLEOTIDE SEQUENCE [LARGE SCALE GENOMIC DNA]</scope>
</reference>
<dbReference type="PANTHER" id="PTHR34477:SF5">
    <property type="entry name" value="BSL5627 PROTEIN"/>
    <property type="match status" value="1"/>
</dbReference>
<gene>
    <name evidence="3" type="ORF">A2Y85_08175</name>
</gene>
<proteinExistence type="inferred from homology"/>
<dbReference type="CDD" id="cd10448">
    <property type="entry name" value="GIY-YIG_unchar_3"/>
    <property type="match status" value="1"/>
</dbReference>
<accession>A0A1F4U738</accession>
<dbReference type="AlphaFoldDB" id="A0A1F4U738"/>
<dbReference type="InterPro" id="IPR035901">
    <property type="entry name" value="GIY-YIG_endonuc_sf"/>
</dbReference>
<dbReference type="InterPro" id="IPR050190">
    <property type="entry name" value="UPF0213_domain"/>
</dbReference>
<comment type="caution">
    <text evidence="3">The sequence shown here is derived from an EMBL/GenBank/DDBJ whole genome shotgun (WGS) entry which is preliminary data.</text>
</comment>
<dbReference type="SUPFAM" id="SSF82771">
    <property type="entry name" value="GIY-YIG endonuclease"/>
    <property type="match status" value="1"/>
</dbReference>